<keyword evidence="4" id="KW-0762">Sugar transport</keyword>
<evidence type="ECO:0000256" key="7">
    <source>
        <dbReference type="ARBA" id="ARBA00023136"/>
    </source>
</evidence>
<dbReference type="OrthoDB" id="1452595at2"/>
<dbReference type="SUPFAM" id="SSF103481">
    <property type="entry name" value="Multidrug resistance efflux transporter EmrE"/>
    <property type="match status" value="1"/>
</dbReference>
<dbReference type="GO" id="GO:0015144">
    <property type="term" value="F:carbohydrate transmembrane transporter activity"/>
    <property type="evidence" value="ECO:0007669"/>
    <property type="project" value="InterPro"/>
</dbReference>
<dbReference type="InterPro" id="IPR037185">
    <property type="entry name" value="EmrE-like"/>
</dbReference>
<dbReference type="STRING" id="1218492.JG30_13420"/>
<keyword evidence="10" id="KW-1185">Reference proteome</keyword>
<dbReference type="RefSeq" id="WP_046317395.1">
    <property type="nucleotide sequence ID" value="NZ_JAMBJK010000019.1"/>
</dbReference>
<feature type="transmembrane region" description="Helical" evidence="8">
    <location>
        <begin position="31"/>
        <end position="48"/>
    </location>
</feature>
<dbReference type="PANTHER" id="PTHR16119">
    <property type="entry name" value="TRANSMEMBRANE PROTEIN 144"/>
    <property type="match status" value="1"/>
</dbReference>
<sequence>MGILIALVPALGWGFQSIVMQKIGGKFTNKVMGMALSTLVIALLVFIFKQPNWSANLLWGSILSGAFWSFGQILQVKSFDLVGVSKAMPISTGEQLLGTTLFGAFYFKEWTTPLQYILGFSALVLIIVGITLTTVQDKASEEGGNIKLGLIILTISSVGFIGYNVFPRVFNLNGWDALLPQAIAMLISVMVLVAFQKDNDMFGKKSWQNMLTGLLFGIANVGILFSNQINGVAVGFTLSQLNVVVATLGGLWILHEVKSKREMSYTLWGLVLVVIGAFLIGMTK</sequence>
<dbReference type="InterPro" id="IPR010651">
    <property type="entry name" value="Sugar_transport"/>
</dbReference>
<feature type="transmembrane region" description="Helical" evidence="8">
    <location>
        <begin position="207"/>
        <end position="226"/>
    </location>
</feature>
<evidence type="ECO:0000256" key="3">
    <source>
        <dbReference type="ARBA" id="ARBA00022448"/>
    </source>
</evidence>
<comment type="subcellular location">
    <subcellularLocation>
        <location evidence="1">Cell membrane</location>
        <topology evidence="1">Multi-pass membrane protein</topology>
    </subcellularLocation>
</comment>
<dbReference type="AlphaFoldDB" id="A0A0F4LPB3"/>
<feature type="transmembrane region" description="Helical" evidence="8">
    <location>
        <begin position="55"/>
        <end position="74"/>
    </location>
</feature>
<proteinExistence type="inferred from homology"/>
<keyword evidence="3" id="KW-0813">Transport</keyword>
<feature type="transmembrane region" description="Helical" evidence="8">
    <location>
        <begin position="147"/>
        <end position="166"/>
    </location>
</feature>
<dbReference type="PANTHER" id="PTHR16119:SF17">
    <property type="entry name" value="TRANSMEMBRANE PROTEIN 144"/>
    <property type="match status" value="1"/>
</dbReference>
<comment type="caution">
    <text evidence="9">The sequence shown here is derived from an EMBL/GenBank/DDBJ whole genome shotgun (WGS) entry which is preliminary data.</text>
</comment>
<evidence type="ECO:0000256" key="8">
    <source>
        <dbReference type="SAM" id="Phobius"/>
    </source>
</evidence>
<dbReference type="Proteomes" id="UP000033558">
    <property type="component" value="Unassembled WGS sequence"/>
</dbReference>
<evidence type="ECO:0000256" key="2">
    <source>
        <dbReference type="ARBA" id="ARBA00006117"/>
    </source>
</evidence>
<evidence type="ECO:0000256" key="1">
    <source>
        <dbReference type="ARBA" id="ARBA00004651"/>
    </source>
</evidence>
<gene>
    <name evidence="9" type="ORF">JG30_13420</name>
</gene>
<name>A0A0F4LPB3_9LACO</name>
<reference evidence="9 10" key="1">
    <citation type="submission" date="2015-01" db="EMBL/GenBank/DDBJ databases">
        <title>Comparative genomics of the lactic acid bacteria isolated from the honey bee gut.</title>
        <authorList>
            <person name="Ellegaard K.M."/>
            <person name="Tamarit D."/>
            <person name="Javelind E."/>
            <person name="Olofsson T."/>
            <person name="Andersson S.G."/>
            <person name="Vasquez A."/>
        </authorList>
    </citation>
    <scope>NUCLEOTIDE SEQUENCE [LARGE SCALE GENOMIC DNA]</scope>
    <source>
        <strain evidence="9 10">Bin4</strain>
    </source>
</reference>
<feature type="transmembrane region" description="Helical" evidence="8">
    <location>
        <begin position="116"/>
        <end position="135"/>
    </location>
</feature>
<dbReference type="GO" id="GO:0005886">
    <property type="term" value="C:plasma membrane"/>
    <property type="evidence" value="ECO:0007669"/>
    <property type="project" value="UniProtKB-SubCell"/>
</dbReference>
<feature type="transmembrane region" description="Helical" evidence="8">
    <location>
        <begin position="178"/>
        <end position="195"/>
    </location>
</feature>
<evidence type="ECO:0000256" key="6">
    <source>
        <dbReference type="ARBA" id="ARBA00022989"/>
    </source>
</evidence>
<dbReference type="PATRIC" id="fig|1218492.5.peg.1393"/>
<comment type="similarity">
    <text evidence="2">Belongs to the GRP transporter (TC 2.A.7.5) family.</text>
</comment>
<accession>A0A0F4LPB3</accession>
<protein>
    <submittedName>
        <fullName evidence="9">Putative glucose uptake protein</fullName>
    </submittedName>
</protein>
<dbReference type="EMBL" id="JXJQ01000010">
    <property type="protein sequence ID" value="KJY60657.1"/>
    <property type="molecule type" value="Genomic_DNA"/>
</dbReference>
<dbReference type="Pfam" id="PF06800">
    <property type="entry name" value="Sugar_transport"/>
    <property type="match status" value="1"/>
</dbReference>
<dbReference type="HOGENOM" id="CLU_076024_0_0_9"/>
<evidence type="ECO:0000256" key="4">
    <source>
        <dbReference type="ARBA" id="ARBA00022597"/>
    </source>
</evidence>
<evidence type="ECO:0000256" key="5">
    <source>
        <dbReference type="ARBA" id="ARBA00022692"/>
    </source>
</evidence>
<feature type="transmembrane region" description="Helical" evidence="8">
    <location>
        <begin position="265"/>
        <end position="283"/>
    </location>
</feature>
<keyword evidence="5 8" id="KW-0812">Transmembrane</keyword>
<feature type="transmembrane region" description="Helical" evidence="8">
    <location>
        <begin position="232"/>
        <end position="253"/>
    </location>
</feature>
<keyword evidence="7 8" id="KW-0472">Membrane</keyword>
<evidence type="ECO:0000313" key="10">
    <source>
        <dbReference type="Proteomes" id="UP000033558"/>
    </source>
</evidence>
<evidence type="ECO:0000313" key="9">
    <source>
        <dbReference type="EMBL" id="KJY60657.1"/>
    </source>
</evidence>
<organism evidence="9 10">
    <name type="scientific">Bombilactobacillus mellifer</name>
    <dbReference type="NCBI Taxonomy" id="1218492"/>
    <lineage>
        <taxon>Bacteria</taxon>
        <taxon>Bacillati</taxon>
        <taxon>Bacillota</taxon>
        <taxon>Bacilli</taxon>
        <taxon>Lactobacillales</taxon>
        <taxon>Lactobacillaceae</taxon>
        <taxon>Bombilactobacillus</taxon>
    </lineage>
</organism>
<dbReference type="CDD" id="cd23110">
    <property type="entry name" value="GRP"/>
    <property type="match status" value="1"/>
</dbReference>
<keyword evidence="6 8" id="KW-1133">Transmembrane helix</keyword>